<dbReference type="EMBL" id="CP073581">
    <property type="protein sequence ID" value="QUJ76092.1"/>
    <property type="molecule type" value="Genomic_DNA"/>
</dbReference>
<dbReference type="Gene3D" id="1.10.4080.10">
    <property type="entry name" value="ADP-ribosylation/Crystallin J1"/>
    <property type="match status" value="1"/>
</dbReference>
<dbReference type="InterPro" id="IPR036705">
    <property type="entry name" value="Ribosyl_crysJ1_sf"/>
</dbReference>
<keyword evidence="2" id="KW-1185">Reference proteome</keyword>
<protein>
    <submittedName>
        <fullName evidence="1">ADP-ribosylglycohydrolase family protein</fullName>
    </submittedName>
</protein>
<reference evidence="1" key="1">
    <citation type="submission" date="2021-04" db="EMBL/GenBank/DDBJ databases">
        <title>Complete genome sequence for Sulfitobacter sp. strain JK7-1.</title>
        <authorList>
            <person name="Park S.-J."/>
        </authorList>
    </citation>
    <scope>NUCLEOTIDE SEQUENCE</scope>
    <source>
        <strain evidence="1">JK7-1</strain>
    </source>
</reference>
<dbReference type="Pfam" id="PF03747">
    <property type="entry name" value="ADP_ribosyl_GH"/>
    <property type="match status" value="1"/>
</dbReference>
<dbReference type="SUPFAM" id="SSF101478">
    <property type="entry name" value="ADP-ribosylglycohydrolase"/>
    <property type="match status" value="1"/>
</dbReference>
<gene>
    <name evidence="1" type="ORF">KDD17_14365</name>
</gene>
<sequence>MPTRSADMLFGALIADAAALGLHWLYDPARIAEIADRRGGAAFCPVDETQYHDAKGIFVHHARSDGMLSQYGEVLALALRSIATEGAFDATAYRTAFAAHFGAGGSYQGYIDRPTRGALDNIAAERDETGIDDDQLPATATLPAIVARYHGTPDLHAQRRAAMEVTNINPVADAYSAAFVDLLTRLLDGTALADALTATAQAADPAIRDALSDALNTDEDDTVAYAEEVGRACHLPMGGPVIFHILARSPDPRDAVERNIRTGGDSCGRAIPLGAALGAAYGITAFPLDWALRLSDGHALWQSCQKVASA</sequence>
<dbReference type="KEGG" id="sual:KDD17_14365"/>
<proteinExistence type="predicted"/>
<organism evidence="1 2">
    <name type="scientific">Sulfitobacter albidus</name>
    <dbReference type="NCBI Taxonomy" id="2829501"/>
    <lineage>
        <taxon>Bacteria</taxon>
        <taxon>Pseudomonadati</taxon>
        <taxon>Pseudomonadota</taxon>
        <taxon>Alphaproteobacteria</taxon>
        <taxon>Rhodobacterales</taxon>
        <taxon>Roseobacteraceae</taxon>
        <taxon>Sulfitobacter</taxon>
    </lineage>
</organism>
<evidence type="ECO:0000313" key="2">
    <source>
        <dbReference type="Proteomes" id="UP000683291"/>
    </source>
</evidence>
<dbReference type="InterPro" id="IPR005502">
    <property type="entry name" value="Ribosyl_crysJ1"/>
</dbReference>
<dbReference type="Proteomes" id="UP000683291">
    <property type="component" value="Chromosome 1"/>
</dbReference>
<dbReference type="AlphaFoldDB" id="A0A975JD01"/>
<dbReference type="RefSeq" id="WP_212704290.1">
    <property type="nucleotide sequence ID" value="NZ_CP073581.1"/>
</dbReference>
<evidence type="ECO:0000313" key="1">
    <source>
        <dbReference type="EMBL" id="QUJ76092.1"/>
    </source>
</evidence>
<name>A0A975JD01_9RHOB</name>
<accession>A0A975JD01</accession>